<protein>
    <submittedName>
        <fullName evidence="2">Uncharacterized protein</fullName>
    </submittedName>
</protein>
<proteinExistence type="predicted"/>
<accession>A0AAD7FER7</accession>
<dbReference type="AlphaFoldDB" id="A0AAD7FER7"/>
<reference evidence="2" key="1">
    <citation type="submission" date="2023-03" db="EMBL/GenBank/DDBJ databases">
        <title>Massive genome expansion in bonnet fungi (Mycena s.s.) driven by repeated elements and novel gene families across ecological guilds.</title>
        <authorList>
            <consortium name="Lawrence Berkeley National Laboratory"/>
            <person name="Harder C.B."/>
            <person name="Miyauchi S."/>
            <person name="Viragh M."/>
            <person name="Kuo A."/>
            <person name="Thoen E."/>
            <person name="Andreopoulos B."/>
            <person name="Lu D."/>
            <person name="Skrede I."/>
            <person name="Drula E."/>
            <person name="Henrissat B."/>
            <person name="Morin E."/>
            <person name="Kohler A."/>
            <person name="Barry K."/>
            <person name="LaButti K."/>
            <person name="Morin E."/>
            <person name="Salamov A."/>
            <person name="Lipzen A."/>
            <person name="Mereny Z."/>
            <person name="Hegedus B."/>
            <person name="Baldrian P."/>
            <person name="Stursova M."/>
            <person name="Weitz H."/>
            <person name="Taylor A."/>
            <person name="Grigoriev I.V."/>
            <person name="Nagy L.G."/>
            <person name="Martin F."/>
            <person name="Kauserud H."/>
        </authorList>
    </citation>
    <scope>NUCLEOTIDE SEQUENCE</scope>
    <source>
        <strain evidence="2">9284</strain>
    </source>
</reference>
<dbReference type="Proteomes" id="UP001221142">
    <property type="component" value="Unassembled WGS sequence"/>
</dbReference>
<organism evidence="2 3">
    <name type="scientific">Roridomyces roridus</name>
    <dbReference type="NCBI Taxonomy" id="1738132"/>
    <lineage>
        <taxon>Eukaryota</taxon>
        <taxon>Fungi</taxon>
        <taxon>Dikarya</taxon>
        <taxon>Basidiomycota</taxon>
        <taxon>Agaricomycotina</taxon>
        <taxon>Agaricomycetes</taxon>
        <taxon>Agaricomycetidae</taxon>
        <taxon>Agaricales</taxon>
        <taxon>Marasmiineae</taxon>
        <taxon>Mycenaceae</taxon>
        <taxon>Roridomyces</taxon>
    </lineage>
</organism>
<evidence type="ECO:0000313" key="3">
    <source>
        <dbReference type="Proteomes" id="UP001221142"/>
    </source>
</evidence>
<feature type="compositionally biased region" description="Polar residues" evidence="1">
    <location>
        <begin position="15"/>
        <end position="30"/>
    </location>
</feature>
<dbReference type="EMBL" id="JARKIF010000023">
    <property type="protein sequence ID" value="KAJ7616019.1"/>
    <property type="molecule type" value="Genomic_DNA"/>
</dbReference>
<gene>
    <name evidence="2" type="ORF">FB45DRAFT_1064185</name>
</gene>
<comment type="caution">
    <text evidence="2">The sequence shown here is derived from an EMBL/GenBank/DDBJ whole genome shotgun (WGS) entry which is preliminary data.</text>
</comment>
<evidence type="ECO:0000256" key="1">
    <source>
        <dbReference type="SAM" id="MobiDB-lite"/>
    </source>
</evidence>
<name>A0AAD7FER7_9AGAR</name>
<sequence length="89" mass="9576">MSMSESFKNAEYASGSGQTSIAPPATTPTRMNQVTATGARVYYWDGAGRTRYGRVLRVVTSMDGTVLVEVRLENGDNVTLPATSVTRIT</sequence>
<keyword evidence="3" id="KW-1185">Reference proteome</keyword>
<feature type="region of interest" description="Disordered" evidence="1">
    <location>
        <begin position="1"/>
        <end position="30"/>
    </location>
</feature>
<evidence type="ECO:0000313" key="2">
    <source>
        <dbReference type="EMBL" id="KAJ7616019.1"/>
    </source>
</evidence>